<evidence type="ECO:0000256" key="2">
    <source>
        <dbReference type="SAM" id="Phobius"/>
    </source>
</evidence>
<dbReference type="EMBL" id="CP151508">
    <property type="protein sequence ID" value="WZN63664.1"/>
    <property type="molecule type" value="Genomic_DNA"/>
</dbReference>
<dbReference type="AlphaFoldDB" id="A0AAX4PD68"/>
<feature type="region of interest" description="Disordered" evidence="1">
    <location>
        <begin position="282"/>
        <end position="312"/>
    </location>
</feature>
<keyword evidence="2" id="KW-0472">Membrane</keyword>
<dbReference type="PANTHER" id="PTHR35551">
    <property type="match status" value="1"/>
</dbReference>
<evidence type="ECO:0000313" key="4">
    <source>
        <dbReference type="Proteomes" id="UP001472866"/>
    </source>
</evidence>
<keyword evidence="4" id="KW-1185">Reference proteome</keyword>
<keyword evidence="2" id="KW-0812">Transmembrane</keyword>
<feature type="transmembrane region" description="Helical" evidence="2">
    <location>
        <begin position="109"/>
        <end position="128"/>
    </location>
</feature>
<feature type="compositionally biased region" description="Low complexity" evidence="1">
    <location>
        <begin position="1"/>
        <end position="36"/>
    </location>
</feature>
<protein>
    <submittedName>
        <fullName evidence="3">Thylakoid membrane protein</fullName>
    </submittedName>
</protein>
<dbReference type="PANTHER" id="PTHR35551:SF1">
    <property type="entry name" value="ACCLIMATION OF PHOTOSYNTHESIS TO ENVIRONMENT"/>
    <property type="match status" value="1"/>
</dbReference>
<feature type="region of interest" description="Disordered" evidence="1">
    <location>
        <begin position="1"/>
        <end position="51"/>
    </location>
</feature>
<reference evidence="3 4" key="1">
    <citation type="submission" date="2024-03" db="EMBL/GenBank/DDBJ databases">
        <title>Complete genome sequence of the green alga Chloropicon roscoffensis RCC1871.</title>
        <authorList>
            <person name="Lemieux C."/>
            <person name="Pombert J.-F."/>
            <person name="Otis C."/>
            <person name="Turmel M."/>
        </authorList>
    </citation>
    <scope>NUCLEOTIDE SEQUENCE [LARGE SCALE GENOMIC DNA]</scope>
    <source>
        <strain evidence="3 4">RCC1871</strain>
    </source>
</reference>
<proteinExistence type="predicted"/>
<dbReference type="Proteomes" id="UP001472866">
    <property type="component" value="Chromosome 08"/>
</dbReference>
<organism evidence="3 4">
    <name type="scientific">Chloropicon roscoffensis</name>
    <dbReference type="NCBI Taxonomy" id="1461544"/>
    <lineage>
        <taxon>Eukaryota</taxon>
        <taxon>Viridiplantae</taxon>
        <taxon>Chlorophyta</taxon>
        <taxon>Chloropicophyceae</taxon>
        <taxon>Chloropicales</taxon>
        <taxon>Chloropicaceae</taxon>
        <taxon>Chloropicon</taxon>
    </lineage>
</organism>
<dbReference type="Pfam" id="PF11016">
    <property type="entry name" value="DUF2854"/>
    <property type="match status" value="1"/>
</dbReference>
<name>A0AAX4PD68_9CHLO</name>
<dbReference type="InterPro" id="IPR021275">
    <property type="entry name" value="DUF2854"/>
</dbReference>
<gene>
    <name evidence="3" type="ORF">HKI87_08g52150</name>
</gene>
<evidence type="ECO:0000256" key="1">
    <source>
        <dbReference type="SAM" id="MobiDB-lite"/>
    </source>
</evidence>
<keyword evidence="2" id="KW-1133">Transmembrane helix</keyword>
<sequence>MQSTTATTTTTTTTTATLRRTAGAASSRRARPAATSRHPRHPAGLSPLGLRGVGGRTRSAQELVRPRASPLDDLFGGSDAAEANLPDAQGFIDGSAGAFTITKVSFGSIALYTGTALLAYGFGAYFDFLPGTDFSAIMLIYGFPASLIGFALKYAQLDPVPCRSKPEAIPLRAAKATDIQNQIREDVTRYRYGDEQHLDLALERILMIGRYGGVPRKFVPELVQIREEVRDGEYALVLEFKHKGGFKGSDWGERLEKVTSFFGPGIRDAELVETEQGAEITLTSDGSGEGISGEEKGEVLPPLMPGLAPREQ</sequence>
<accession>A0AAX4PD68</accession>
<feature type="transmembrane region" description="Helical" evidence="2">
    <location>
        <begin position="134"/>
        <end position="155"/>
    </location>
</feature>
<evidence type="ECO:0000313" key="3">
    <source>
        <dbReference type="EMBL" id="WZN63664.1"/>
    </source>
</evidence>